<name>A0A4C1VZT4_EUMVA</name>
<keyword evidence="2" id="KW-1185">Reference proteome</keyword>
<sequence length="86" mass="9158">MGANERPESGALCTGLRKVQVDALSVKCNHVCTSVAVQFGSFVVLTTDFSVLSVICAHTAKKRTLKLVEENEPRCLPGLPAVKISS</sequence>
<comment type="caution">
    <text evidence="1">The sequence shown here is derived from an EMBL/GenBank/DDBJ whole genome shotgun (WGS) entry which is preliminary data.</text>
</comment>
<dbReference type="Proteomes" id="UP000299102">
    <property type="component" value="Unassembled WGS sequence"/>
</dbReference>
<protein>
    <submittedName>
        <fullName evidence="1">Uncharacterized protein</fullName>
    </submittedName>
</protein>
<dbReference type="EMBL" id="BGZK01000451">
    <property type="protein sequence ID" value="GBP44323.1"/>
    <property type="molecule type" value="Genomic_DNA"/>
</dbReference>
<evidence type="ECO:0000313" key="2">
    <source>
        <dbReference type="Proteomes" id="UP000299102"/>
    </source>
</evidence>
<organism evidence="1 2">
    <name type="scientific">Eumeta variegata</name>
    <name type="common">Bagworm moth</name>
    <name type="synonym">Eumeta japonica</name>
    <dbReference type="NCBI Taxonomy" id="151549"/>
    <lineage>
        <taxon>Eukaryota</taxon>
        <taxon>Metazoa</taxon>
        <taxon>Ecdysozoa</taxon>
        <taxon>Arthropoda</taxon>
        <taxon>Hexapoda</taxon>
        <taxon>Insecta</taxon>
        <taxon>Pterygota</taxon>
        <taxon>Neoptera</taxon>
        <taxon>Endopterygota</taxon>
        <taxon>Lepidoptera</taxon>
        <taxon>Glossata</taxon>
        <taxon>Ditrysia</taxon>
        <taxon>Tineoidea</taxon>
        <taxon>Psychidae</taxon>
        <taxon>Oiketicinae</taxon>
        <taxon>Eumeta</taxon>
    </lineage>
</organism>
<accession>A0A4C1VZT4</accession>
<reference evidence="1 2" key="1">
    <citation type="journal article" date="2019" name="Commun. Biol.">
        <title>The bagworm genome reveals a unique fibroin gene that provides high tensile strength.</title>
        <authorList>
            <person name="Kono N."/>
            <person name="Nakamura H."/>
            <person name="Ohtoshi R."/>
            <person name="Tomita M."/>
            <person name="Numata K."/>
            <person name="Arakawa K."/>
        </authorList>
    </citation>
    <scope>NUCLEOTIDE SEQUENCE [LARGE SCALE GENOMIC DNA]</scope>
</reference>
<gene>
    <name evidence="1" type="ORF">EVAR_31216_1</name>
</gene>
<dbReference type="AlphaFoldDB" id="A0A4C1VZT4"/>
<evidence type="ECO:0000313" key="1">
    <source>
        <dbReference type="EMBL" id="GBP44323.1"/>
    </source>
</evidence>
<proteinExistence type="predicted"/>